<dbReference type="SUPFAM" id="SSF53098">
    <property type="entry name" value="Ribonuclease H-like"/>
    <property type="match status" value="1"/>
</dbReference>
<reference evidence="8 9" key="1">
    <citation type="submission" date="2013-02" db="EMBL/GenBank/DDBJ databases">
        <title>Genome sequence of Candida maltosa Xu316, a potential industrial strain for xylitol and ethanol production.</title>
        <authorList>
            <person name="Yu J."/>
            <person name="Wang Q."/>
            <person name="Geng X."/>
            <person name="Bao W."/>
            <person name="He P."/>
            <person name="Cai J."/>
        </authorList>
    </citation>
    <scope>NUCLEOTIDE SEQUENCE [LARGE SCALE GENOMIC DNA]</scope>
    <source>
        <strain evidence="9">Xu316</strain>
    </source>
</reference>
<comment type="catalytic activity">
    <reaction evidence="1">
        <text>Endonucleolytic cleavage to 5'-phosphomonoester.</text>
        <dbReference type="EC" id="3.1.26.4"/>
    </reaction>
</comment>
<sequence length="407" mass="46684">MDFLSGFTPVGKLDTIWVIVDRFTKRMHMIPISKSITAEELATLFIDRIFRLHGLPAEIISDRDVLFTSTFWHTFFQSLSVHLKLSTPFHPQTDGQTERGNRTIIQLLRALFDFNTQEWIKQLPIVEFSYNSHVHSSTGFSPFVLDLGYQPTSPHIDTRLINQTQLNNAGKSGRHLAELLHTYNQVALDKLQETQEVSEKYYNRKHQELLLEVGQLVLVHRRARLLGSSFKFTKDYNLYFGPFKVLQKMPNNNNVYELDLDRAYGKTGQSSRLVNVKNLRPYYHVLDKNTTPPPASVPQLKRFATNNWISAIVGIDVLNQTVALTFRQCPEYHAAIFKARDARQAMSPELWDQLLNKFKLDCEDPPPLPSTIEELPPVDAMTRSEHIPTSSVSSYSPVLDDIPMDLS</sequence>
<dbReference type="PROSITE" id="PS50994">
    <property type="entry name" value="INTEGRASE"/>
    <property type="match status" value="1"/>
</dbReference>
<evidence type="ECO:0000313" key="9">
    <source>
        <dbReference type="Proteomes" id="UP000011777"/>
    </source>
</evidence>
<dbReference type="GO" id="GO:0005634">
    <property type="term" value="C:nucleus"/>
    <property type="evidence" value="ECO:0007669"/>
    <property type="project" value="UniProtKB-ARBA"/>
</dbReference>
<dbReference type="AlphaFoldDB" id="M3IJ06"/>
<comment type="function">
    <text evidence="5">Reverse transcriptase/ribonuclease H (RT) is a multifunctional enzyme that catalyzes the conversion of the retro-elements RNA genome into dsDNA within the VLP. The enzyme displays a DNA polymerase activity that can copy either DNA or RNA templates, and a ribonuclease H (RNase H) activity that cleaves the RNA strand of RNA-DNA heteroduplexes during plus-strand synthesis and hydrolyzes RNA primers. The conversion leads to a linear dsDNA copy of the retrotransposon that includes long terminal repeats (LTRs) at both ends.</text>
</comment>
<organism evidence="8 9">
    <name type="scientific">Candida maltosa (strain Xu316)</name>
    <name type="common">Yeast</name>
    <dbReference type="NCBI Taxonomy" id="1245528"/>
    <lineage>
        <taxon>Eukaryota</taxon>
        <taxon>Fungi</taxon>
        <taxon>Dikarya</taxon>
        <taxon>Ascomycota</taxon>
        <taxon>Saccharomycotina</taxon>
        <taxon>Pichiomycetes</taxon>
        <taxon>Debaryomycetaceae</taxon>
        <taxon>Candida/Lodderomyces clade</taxon>
        <taxon>Candida</taxon>
    </lineage>
</organism>
<dbReference type="HOGENOM" id="CLU_676140_0_0_1"/>
<proteinExistence type="predicted"/>
<evidence type="ECO:0000256" key="1">
    <source>
        <dbReference type="ARBA" id="ARBA00000077"/>
    </source>
</evidence>
<dbReference type="InterPro" id="IPR012337">
    <property type="entry name" value="RNaseH-like_sf"/>
</dbReference>
<evidence type="ECO:0000259" key="7">
    <source>
        <dbReference type="PROSITE" id="PS50994"/>
    </source>
</evidence>
<comment type="subcellular location">
    <subcellularLocation>
        <location evidence="2">Cytoplasm</location>
    </subcellularLocation>
</comment>
<dbReference type="InterPro" id="IPR050951">
    <property type="entry name" value="Retrovirus_Pol_polyprotein"/>
</dbReference>
<dbReference type="eggNOG" id="KOG0017">
    <property type="taxonomic scope" value="Eukaryota"/>
</dbReference>
<dbReference type="InterPro" id="IPR036397">
    <property type="entry name" value="RNaseH_sf"/>
</dbReference>
<comment type="caution">
    <text evidence="8">The sequence shown here is derived from an EMBL/GenBank/DDBJ whole genome shotgun (WGS) entry which is preliminary data.</text>
</comment>
<dbReference type="GO" id="GO:0015074">
    <property type="term" value="P:DNA integration"/>
    <property type="evidence" value="ECO:0007669"/>
    <property type="project" value="InterPro"/>
</dbReference>
<dbReference type="GO" id="GO:0005737">
    <property type="term" value="C:cytoplasm"/>
    <property type="evidence" value="ECO:0007669"/>
    <property type="project" value="UniProtKB-SubCell"/>
</dbReference>
<dbReference type="EMBL" id="AOGT01002036">
    <property type="protein sequence ID" value="EMG46361.1"/>
    <property type="molecule type" value="Genomic_DNA"/>
</dbReference>
<feature type="domain" description="Integrase catalytic" evidence="7">
    <location>
        <begin position="1"/>
        <end position="150"/>
    </location>
</feature>
<dbReference type="OrthoDB" id="4022548at2759"/>
<evidence type="ECO:0000256" key="3">
    <source>
        <dbReference type="ARBA" id="ARBA00022490"/>
    </source>
</evidence>
<gene>
    <name evidence="8" type="ORF">G210_3392</name>
</gene>
<evidence type="ECO:0000256" key="6">
    <source>
        <dbReference type="ARBA" id="ARBA00025615"/>
    </source>
</evidence>
<dbReference type="PANTHER" id="PTHR37984">
    <property type="entry name" value="PROTEIN CBG26694"/>
    <property type="match status" value="1"/>
</dbReference>
<keyword evidence="3" id="KW-0963">Cytoplasm</keyword>
<evidence type="ECO:0000256" key="5">
    <source>
        <dbReference type="ARBA" id="ARBA00025590"/>
    </source>
</evidence>
<name>M3IJ06_CANMX</name>
<evidence type="ECO:0000256" key="2">
    <source>
        <dbReference type="ARBA" id="ARBA00004496"/>
    </source>
</evidence>
<dbReference type="GO" id="GO:0003723">
    <property type="term" value="F:RNA binding"/>
    <property type="evidence" value="ECO:0007669"/>
    <property type="project" value="UniProtKB-KW"/>
</dbReference>
<dbReference type="STRING" id="1245528.M3IJ06"/>
<dbReference type="Gene3D" id="3.30.420.10">
    <property type="entry name" value="Ribonuclease H-like superfamily/Ribonuclease H"/>
    <property type="match status" value="1"/>
</dbReference>
<keyword evidence="9" id="KW-1185">Reference proteome</keyword>
<dbReference type="GO" id="GO:0004523">
    <property type="term" value="F:RNA-DNA hybrid ribonuclease activity"/>
    <property type="evidence" value="ECO:0007669"/>
    <property type="project" value="UniProtKB-EC"/>
</dbReference>
<dbReference type="OMA" id="ERTICSI"/>
<keyword evidence="4" id="KW-0694">RNA-binding</keyword>
<dbReference type="InterPro" id="IPR001584">
    <property type="entry name" value="Integrase_cat-core"/>
</dbReference>
<dbReference type="Proteomes" id="UP000011777">
    <property type="component" value="Unassembled WGS sequence"/>
</dbReference>
<evidence type="ECO:0000256" key="4">
    <source>
        <dbReference type="ARBA" id="ARBA00022884"/>
    </source>
</evidence>
<accession>M3IJ06</accession>
<comment type="function">
    <text evidence="6">Integrase (IN) targets the VLP to the nucleus, where a subparticle preintegration complex (PIC) containing at least integrase and the newly synthesized dsDNA copy of the retrotransposon must transit the nuclear membrane. Once in the nucleus, integrase performs the integration of the dsDNA into the host genome.</text>
</comment>
<protein>
    <recommendedName>
        <fullName evidence="7">Integrase catalytic domain-containing protein</fullName>
    </recommendedName>
</protein>
<dbReference type="PANTHER" id="PTHR37984:SF5">
    <property type="entry name" value="PROTEIN NYNRIN-LIKE"/>
    <property type="match status" value="1"/>
</dbReference>
<evidence type="ECO:0000313" key="8">
    <source>
        <dbReference type="EMBL" id="EMG46361.1"/>
    </source>
</evidence>